<protein>
    <recommendedName>
        <fullName evidence="2">N-acetyltransferase domain-containing protein</fullName>
    </recommendedName>
</protein>
<dbReference type="PANTHER" id="PTHR42791:SF1">
    <property type="entry name" value="N-ACETYLTRANSFERASE DOMAIN-CONTAINING PROTEIN"/>
    <property type="match status" value="1"/>
</dbReference>
<evidence type="ECO:0000313" key="3">
    <source>
        <dbReference type="EMBL" id="GIL27688.1"/>
    </source>
</evidence>
<dbReference type="InterPro" id="IPR016181">
    <property type="entry name" value="Acyl_CoA_acyltransferase"/>
</dbReference>
<proteinExistence type="predicted"/>
<dbReference type="GO" id="GO:0016747">
    <property type="term" value="F:acyltransferase activity, transferring groups other than amino-acyl groups"/>
    <property type="evidence" value="ECO:0007669"/>
    <property type="project" value="InterPro"/>
</dbReference>
<dbReference type="Pfam" id="PF13508">
    <property type="entry name" value="Acetyltransf_7"/>
    <property type="match status" value="1"/>
</dbReference>
<gene>
    <name evidence="3" type="ORF">NUM_29420</name>
</gene>
<feature type="domain" description="N-acetyltransferase" evidence="2">
    <location>
        <begin position="27"/>
        <end position="198"/>
    </location>
</feature>
<sequence length="265" mass="27357">MSVPIGTAGRADADRLTRLLSDAFLLGDLADWLVGDLARRREIYPRYWAIIARHALSGAATVDVTDVDSAAALWYAGGGGEPDVVPADYDALLAAACGAHVDRFAALDGAMHDAYPDRPGYAYLGFVGVAPARQRAGLGAALLAHRHRQLDRAGTAAFLIASSADSARLYRRLGYRPAGPDVRPAPDAPALYPMLREPRPILGEADPTLGEADPAVRGAGPTLGEGDPAVRGAGPMLGEGDPAVRGAGPTLGEGDPVVRGAGPVD</sequence>
<dbReference type="EMBL" id="BOPO01000050">
    <property type="protein sequence ID" value="GIL27688.1"/>
    <property type="molecule type" value="Genomic_DNA"/>
</dbReference>
<dbReference type="AlphaFoldDB" id="A0A8J4AB68"/>
<dbReference type="SUPFAM" id="SSF55729">
    <property type="entry name" value="Acyl-CoA N-acyltransferases (Nat)"/>
    <property type="match status" value="1"/>
</dbReference>
<dbReference type="PANTHER" id="PTHR42791">
    <property type="entry name" value="GNAT FAMILY ACETYLTRANSFERASE"/>
    <property type="match status" value="1"/>
</dbReference>
<evidence type="ECO:0000259" key="2">
    <source>
        <dbReference type="PROSITE" id="PS51186"/>
    </source>
</evidence>
<reference evidence="4" key="1">
    <citation type="journal article" date="2021" name="Int. J. Syst. Evol. Microbiol.">
        <title>Actinocatenispora comari sp. nov., an endophytic actinomycete isolated from aerial parts of Comarum salesowianum.</title>
        <authorList>
            <person name="Oyunbileg N."/>
            <person name="Iizaka Y."/>
            <person name="Hamada M."/>
            <person name="Davaapurev B.O."/>
            <person name="Fukumoto A."/>
            <person name="Tsetseg B."/>
            <person name="Kato F."/>
            <person name="Tamura T."/>
            <person name="Batkhuu J."/>
            <person name="Anzai Y."/>
        </authorList>
    </citation>
    <scope>NUCLEOTIDE SEQUENCE [LARGE SCALE GENOMIC DNA]</scope>
    <source>
        <strain evidence="4">NUM-2625</strain>
    </source>
</reference>
<name>A0A8J4AB68_9ACTN</name>
<dbReference type="PROSITE" id="PS51186">
    <property type="entry name" value="GNAT"/>
    <property type="match status" value="1"/>
</dbReference>
<feature type="region of interest" description="Disordered" evidence="1">
    <location>
        <begin position="201"/>
        <end position="265"/>
    </location>
</feature>
<evidence type="ECO:0000313" key="4">
    <source>
        <dbReference type="Proteomes" id="UP000614996"/>
    </source>
</evidence>
<evidence type="ECO:0000256" key="1">
    <source>
        <dbReference type="SAM" id="MobiDB-lite"/>
    </source>
</evidence>
<accession>A0A8J4AB68</accession>
<dbReference type="CDD" id="cd04301">
    <property type="entry name" value="NAT_SF"/>
    <property type="match status" value="1"/>
</dbReference>
<keyword evidence="4" id="KW-1185">Reference proteome</keyword>
<dbReference type="Gene3D" id="3.40.630.30">
    <property type="match status" value="1"/>
</dbReference>
<dbReference type="Proteomes" id="UP000614996">
    <property type="component" value="Unassembled WGS sequence"/>
</dbReference>
<comment type="caution">
    <text evidence="3">The sequence shown here is derived from an EMBL/GenBank/DDBJ whole genome shotgun (WGS) entry which is preliminary data.</text>
</comment>
<dbReference type="InterPro" id="IPR052523">
    <property type="entry name" value="Trichothecene_AcTrans"/>
</dbReference>
<dbReference type="RefSeq" id="WP_207125424.1">
    <property type="nucleotide sequence ID" value="NZ_BOPO01000050.1"/>
</dbReference>
<organism evidence="3 4">
    <name type="scientific">Actinocatenispora comari</name>
    <dbReference type="NCBI Taxonomy" id="2807577"/>
    <lineage>
        <taxon>Bacteria</taxon>
        <taxon>Bacillati</taxon>
        <taxon>Actinomycetota</taxon>
        <taxon>Actinomycetes</taxon>
        <taxon>Micromonosporales</taxon>
        <taxon>Micromonosporaceae</taxon>
        <taxon>Actinocatenispora</taxon>
    </lineage>
</organism>
<dbReference type="InterPro" id="IPR000182">
    <property type="entry name" value="GNAT_dom"/>
</dbReference>